<dbReference type="InterPro" id="IPR024983">
    <property type="entry name" value="CHAT_dom"/>
</dbReference>
<dbReference type="EMBL" id="BAABAT010000073">
    <property type="protein sequence ID" value="GAA4263579.1"/>
    <property type="molecule type" value="Genomic_DNA"/>
</dbReference>
<dbReference type="RefSeq" id="WP_345143176.1">
    <property type="nucleotide sequence ID" value="NZ_BAABAT010000073.1"/>
</dbReference>
<comment type="caution">
    <text evidence="2">The sequence shown here is derived from an EMBL/GenBank/DDBJ whole genome shotgun (WGS) entry which is preliminary data.</text>
</comment>
<gene>
    <name evidence="2" type="ORF">GCM10022255_109400</name>
</gene>
<sequence length="462" mass="49402">MAWAEWAVGTGVADFAAEAYQHLVALTARDAAVRSGAGARDRVLAAAQEYAEEAGYWLARTGRHREAALALETGRAVGLTEALAAVSEGDPPDNGARYEDITAETGDGAIVYLAAAKAGGYALIVAARHDPQYINLPRLDRATVAALVGDVLPAQQPSTGIARMREIVPGRSRPTDPMAVALRKLFEDGLKNLVPGAGGRIVTLVPVGLLSLLPIHVVVPFPAVRYVPNARALGRCRAVTRELAGRDDTLLAVDVPGGHGAGPGGYLHHVARETAEVTRLWTGSPARPLHACTWAEFRAAADRHSVWHLACHGAAEPGSILDTRLYFADRHITLQELRRALRPGRRRLAVLSACQTNIIGSALPNEMVGLPSALIQIGFAGVIASAWAVDDLATTYLMAAFYRHWRREGTEPAVALGRAQRWLRGATWADLEALLPGVGPRDDAEYPYADPRYWAAFAYTGA</sequence>
<evidence type="ECO:0000313" key="2">
    <source>
        <dbReference type="EMBL" id="GAA4263579.1"/>
    </source>
</evidence>
<dbReference type="Proteomes" id="UP001500620">
    <property type="component" value="Unassembled WGS sequence"/>
</dbReference>
<reference evidence="3" key="1">
    <citation type="journal article" date="2019" name="Int. J. Syst. Evol. Microbiol.">
        <title>The Global Catalogue of Microorganisms (GCM) 10K type strain sequencing project: providing services to taxonomists for standard genome sequencing and annotation.</title>
        <authorList>
            <consortium name="The Broad Institute Genomics Platform"/>
            <consortium name="The Broad Institute Genome Sequencing Center for Infectious Disease"/>
            <person name="Wu L."/>
            <person name="Ma J."/>
        </authorList>
    </citation>
    <scope>NUCLEOTIDE SEQUENCE [LARGE SCALE GENOMIC DNA]</scope>
    <source>
        <strain evidence="3">JCM 17441</strain>
    </source>
</reference>
<protein>
    <recommendedName>
        <fullName evidence="1">CHAT domain-containing protein</fullName>
    </recommendedName>
</protein>
<organism evidence="2 3">
    <name type="scientific">Dactylosporangium darangshiense</name>
    <dbReference type="NCBI Taxonomy" id="579108"/>
    <lineage>
        <taxon>Bacteria</taxon>
        <taxon>Bacillati</taxon>
        <taxon>Actinomycetota</taxon>
        <taxon>Actinomycetes</taxon>
        <taxon>Micromonosporales</taxon>
        <taxon>Micromonosporaceae</taxon>
        <taxon>Dactylosporangium</taxon>
    </lineage>
</organism>
<evidence type="ECO:0000313" key="3">
    <source>
        <dbReference type="Proteomes" id="UP001500620"/>
    </source>
</evidence>
<proteinExistence type="predicted"/>
<evidence type="ECO:0000259" key="1">
    <source>
        <dbReference type="Pfam" id="PF12770"/>
    </source>
</evidence>
<accession>A0ABP8DUD5</accession>
<keyword evidence="3" id="KW-1185">Reference proteome</keyword>
<name>A0ABP8DUD5_9ACTN</name>
<feature type="domain" description="CHAT" evidence="1">
    <location>
        <begin position="190"/>
        <end position="461"/>
    </location>
</feature>
<dbReference type="Pfam" id="PF12770">
    <property type="entry name" value="CHAT"/>
    <property type="match status" value="1"/>
</dbReference>